<keyword evidence="2" id="KW-0812">Transmembrane</keyword>
<evidence type="ECO:0000256" key="1">
    <source>
        <dbReference type="SAM" id="Coils"/>
    </source>
</evidence>
<comment type="caution">
    <text evidence="3">The sequence shown here is derived from an EMBL/GenBank/DDBJ whole genome shotgun (WGS) entry which is preliminary data.</text>
</comment>
<proteinExistence type="predicted"/>
<dbReference type="EMBL" id="PFCK01000047">
    <property type="protein sequence ID" value="PIR71599.1"/>
    <property type="molecule type" value="Genomic_DNA"/>
</dbReference>
<accession>A0A2H0TJ56</accession>
<keyword evidence="1" id="KW-0175">Coiled coil</keyword>
<evidence type="ECO:0000256" key="2">
    <source>
        <dbReference type="SAM" id="Phobius"/>
    </source>
</evidence>
<feature type="coiled-coil region" evidence="1">
    <location>
        <begin position="49"/>
        <end position="83"/>
    </location>
</feature>
<keyword evidence="2" id="KW-1133">Transmembrane helix</keyword>
<gene>
    <name evidence="3" type="ORF">COU43_01720</name>
</gene>
<feature type="transmembrane region" description="Helical" evidence="2">
    <location>
        <begin position="28"/>
        <end position="50"/>
    </location>
</feature>
<evidence type="ECO:0000313" key="3">
    <source>
        <dbReference type="EMBL" id="PIR71599.1"/>
    </source>
</evidence>
<keyword evidence="2" id="KW-0472">Membrane</keyword>
<dbReference type="Proteomes" id="UP000228909">
    <property type="component" value="Unassembled WGS sequence"/>
</dbReference>
<sequence>MITNLRKSKKKPWPARPPKFRRNLGGQVFFLIFLVFLAIGVIGFLVFTNWKINQRRAELQQRIEVLKREIQILEEKTASLRAGISQTESKDYQTERLYEQGYVEKGATQVVILPQEEKVVEEEEEKSPWGPQDLLEWIRSKLK</sequence>
<reference evidence="4" key="1">
    <citation type="submission" date="2017-09" db="EMBL/GenBank/DDBJ databases">
        <title>Depth-based differentiation of microbial function through sediment-hosted aquifers and enrichment of novel symbionts in the deep terrestrial subsurface.</title>
        <authorList>
            <person name="Probst A.J."/>
            <person name="Ladd B."/>
            <person name="Jarett J.K."/>
            <person name="Geller-Mcgrath D.E."/>
            <person name="Sieber C.M.K."/>
            <person name="Emerson J.B."/>
            <person name="Anantharaman K."/>
            <person name="Thomas B.C."/>
            <person name="Malmstrom R."/>
            <person name="Stieglmeier M."/>
            <person name="Klingl A."/>
            <person name="Woyke T."/>
            <person name="Ryan C.M."/>
            <person name="Banfield J.F."/>
        </authorList>
    </citation>
    <scope>NUCLEOTIDE SEQUENCE [LARGE SCALE GENOMIC DNA]</scope>
</reference>
<organism evidence="3 4">
    <name type="scientific">Candidatus Nealsonbacteria bacterium CG10_big_fil_rev_8_21_14_0_10_37_25</name>
    <dbReference type="NCBI Taxonomy" id="1974711"/>
    <lineage>
        <taxon>Bacteria</taxon>
        <taxon>Candidatus Nealsoniibacteriota</taxon>
    </lineage>
</organism>
<evidence type="ECO:0008006" key="5">
    <source>
        <dbReference type="Google" id="ProtNLM"/>
    </source>
</evidence>
<protein>
    <recommendedName>
        <fullName evidence="5">Septum formation initiator</fullName>
    </recommendedName>
</protein>
<dbReference type="AlphaFoldDB" id="A0A2H0TJ56"/>
<evidence type="ECO:0000313" key="4">
    <source>
        <dbReference type="Proteomes" id="UP000228909"/>
    </source>
</evidence>
<name>A0A2H0TJ56_9BACT</name>